<evidence type="ECO:0000313" key="2">
    <source>
        <dbReference type="Proteomes" id="UP000770661"/>
    </source>
</evidence>
<protein>
    <submittedName>
        <fullName evidence="1">Uncharacterized protein</fullName>
    </submittedName>
</protein>
<sequence>MTAEPHQSDSSVSVWLTGKALLPATLHTTATHLHGPLAAATHATLPIKDRLVGDKIYNYRLFLNNRSKDSTDKGGTENKYPSNPCVTEGHQLLQHHLDLLPISSSFAIPSVLLQ</sequence>
<name>A0A8J5D310_CHIOP</name>
<organism evidence="1 2">
    <name type="scientific">Chionoecetes opilio</name>
    <name type="common">Atlantic snow crab</name>
    <name type="synonym">Cancer opilio</name>
    <dbReference type="NCBI Taxonomy" id="41210"/>
    <lineage>
        <taxon>Eukaryota</taxon>
        <taxon>Metazoa</taxon>
        <taxon>Ecdysozoa</taxon>
        <taxon>Arthropoda</taxon>
        <taxon>Crustacea</taxon>
        <taxon>Multicrustacea</taxon>
        <taxon>Malacostraca</taxon>
        <taxon>Eumalacostraca</taxon>
        <taxon>Eucarida</taxon>
        <taxon>Decapoda</taxon>
        <taxon>Pleocyemata</taxon>
        <taxon>Brachyura</taxon>
        <taxon>Eubrachyura</taxon>
        <taxon>Majoidea</taxon>
        <taxon>Majidae</taxon>
        <taxon>Chionoecetes</taxon>
    </lineage>
</organism>
<dbReference type="Proteomes" id="UP000770661">
    <property type="component" value="Unassembled WGS sequence"/>
</dbReference>
<evidence type="ECO:0000313" key="1">
    <source>
        <dbReference type="EMBL" id="KAG0729841.1"/>
    </source>
</evidence>
<keyword evidence="2" id="KW-1185">Reference proteome</keyword>
<proteinExistence type="predicted"/>
<reference evidence="1" key="1">
    <citation type="submission" date="2020-07" db="EMBL/GenBank/DDBJ databases">
        <title>The High-quality genome of the commercially important snow crab, Chionoecetes opilio.</title>
        <authorList>
            <person name="Jeong J.-H."/>
            <person name="Ryu S."/>
        </authorList>
    </citation>
    <scope>NUCLEOTIDE SEQUENCE</scope>
    <source>
        <strain evidence="1">MADBK_172401_WGS</strain>
        <tissue evidence="1">Digestive gland</tissue>
    </source>
</reference>
<dbReference type="EMBL" id="JACEEZ010000748">
    <property type="protein sequence ID" value="KAG0729841.1"/>
    <property type="molecule type" value="Genomic_DNA"/>
</dbReference>
<comment type="caution">
    <text evidence="1">The sequence shown here is derived from an EMBL/GenBank/DDBJ whole genome shotgun (WGS) entry which is preliminary data.</text>
</comment>
<gene>
    <name evidence="1" type="ORF">GWK47_003382</name>
</gene>
<dbReference type="AlphaFoldDB" id="A0A8J5D310"/>
<accession>A0A8J5D310</accession>